<dbReference type="EMBL" id="BMIH01000001">
    <property type="protein sequence ID" value="GGB17216.1"/>
    <property type="molecule type" value="Genomic_DNA"/>
</dbReference>
<evidence type="ECO:0000313" key="2">
    <source>
        <dbReference type="EMBL" id="GGB17216.1"/>
    </source>
</evidence>
<dbReference type="Proteomes" id="UP000623067">
    <property type="component" value="Unassembled WGS sequence"/>
</dbReference>
<accession>A0A916SUZ8</accession>
<feature type="transmembrane region" description="Helical" evidence="1">
    <location>
        <begin position="186"/>
        <end position="205"/>
    </location>
</feature>
<feature type="transmembrane region" description="Helical" evidence="1">
    <location>
        <begin position="89"/>
        <end position="106"/>
    </location>
</feature>
<gene>
    <name evidence="2" type="ORF">GCM10011380_03420</name>
</gene>
<reference evidence="2" key="1">
    <citation type="journal article" date="2014" name="Int. J. Syst. Evol. Microbiol.">
        <title>Complete genome sequence of Corynebacterium casei LMG S-19264T (=DSM 44701T), isolated from a smear-ripened cheese.</title>
        <authorList>
            <consortium name="US DOE Joint Genome Institute (JGI-PGF)"/>
            <person name="Walter F."/>
            <person name="Albersmeier A."/>
            <person name="Kalinowski J."/>
            <person name="Ruckert C."/>
        </authorList>
    </citation>
    <scope>NUCLEOTIDE SEQUENCE</scope>
    <source>
        <strain evidence="2">CGMCC 1.15330</strain>
    </source>
</reference>
<evidence type="ECO:0000313" key="3">
    <source>
        <dbReference type="Proteomes" id="UP000623067"/>
    </source>
</evidence>
<keyword evidence="1" id="KW-0812">Transmembrane</keyword>
<evidence type="ECO:0008006" key="4">
    <source>
        <dbReference type="Google" id="ProtNLM"/>
    </source>
</evidence>
<feature type="transmembrane region" description="Helical" evidence="1">
    <location>
        <begin position="273"/>
        <end position="293"/>
    </location>
</feature>
<sequence length="464" mass="49590">MRIWDWGNPVIHVDEQYYLLVGDRMLRGALPYVDVWDRKPVGLFLLFAGFRLLPGDGILAYQISATLAAALTAMLVASGAERVGAHRRGGLLTAILYLVGLSLLGGRGGQAPVFYNLPIAAAGLLTLTLPGRSVRGIVASGAAACLLAGIAIQMKYTPAIEGSFFGLAHVYALWRRGALRALPGAALLWLGLGLLPTALAIGYYAHVGQFGAWWFANITSIGLRPGYPFAEWAMRLLGIVAQLAPLGIAAGIGWRTRPRTGLVAASNRLAFGWLAAATLGFAAIGTFFDHYALPLLAPLTIAAAPVLGRHAKAAIALLTAALLLLGIEAARRPRDGAAARQVAALVRAETGKDCPYVFNGDTITYLLADACLPTAYAFPNLLAYTTERGATGIDEAAEVRRILAGDPPVIVTTDRRLAIWNPASLAALRSALTRRYRLSLSVPRSDWHTLVYIRRRAATERRSR</sequence>
<feature type="transmembrane region" description="Helical" evidence="1">
    <location>
        <begin position="58"/>
        <end position="77"/>
    </location>
</feature>
<reference evidence="2" key="2">
    <citation type="submission" date="2020-09" db="EMBL/GenBank/DDBJ databases">
        <authorList>
            <person name="Sun Q."/>
            <person name="Zhou Y."/>
        </authorList>
    </citation>
    <scope>NUCLEOTIDE SEQUENCE</scope>
    <source>
        <strain evidence="2">CGMCC 1.15330</strain>
    </source>
</reference>
<feature type="transmembrane region" description="Helical" evidence="1">
    <location>
        <begin position="313"/>
        <end position="330"/>
    </location>
</feature>
<keyword evidence="1" id="KW-0472">Membrane</keyword>
<feature type="transmembrane region" description="Helical" evidence="1">
    <location>
        <begin position="232"/>
        <end position="252"/>
    </location>
</feature>
<dbReference type="AlphaFoldDB" id="A0A916SUZ8"/>
<evidence type="ECO:0000256" key="1">
    <source>
        <dbReference type="SAM" id="Phobius"/>
    </source>
</evidence>
<keyword evidence="3" id="KW-1185">Reference proteome</keyword>
<name>A0A916SUZ8_9SPHN</name>
<keyword evidence="1" id="KW-1133">Transmembrane helix</keyword>
<comment type="caution">
    <text evidence="2">The sequence shown here is derived from an EMBL/GenBank/DDBJ whole genome shotgun (WGS) entry which is preliminary data.</text>
</comment>
<protein>
    <recommendedName>
        <fullName evidence="4">Glycosyltransferase RgtA/B/C/D-like domain-containing protein</fullName>
    </recommendedName>
</protein>
<feature type="transmembrane region" description="Helical" evidence="1">
    <location>
        <begin position="136"/>
        <end position="152"/>
    </location>
</feature>
<proteinExistence type="predicted"/>
<organism evidence="2 3">
    <name type="scientific">Sphingomonas metalli</name>
    <dbReference type="NCBI Taxonomy" id="1779358"/>
    <lineage>
        <taxon>Bacteria</taxon>
        <taxon>Pseudomonadati</taxon>
        <taxon>Pseudomonadota</taxon>
        <taxon>Alphaproteobacteria</taxon>
        <taxon>Sphingomonadales</taxon>
        <taxon>Sphingomonadaceae</taxon>
        <taxon>Sphingomonas</taxon>
    </lineage>
</organism>